<keyword evidence="4" id="KW-1185">Reference proteome</keyword>
<dbReference type="PANTHER" id="PTHR47508">
    <property type="entry name" value="SAM DOMAIN-CONTAINING PROTEIN-RELATED"/>
    <property type="match status" value="1"/>
</dbReference>
<dbReference type="InterPro" id="IPR027417">
    <property type="entry name" value="P-loop_NTPase"/>
</dbReference>
<sequence length="931" mass="106151">MHCYGRDLEKQAEEICRTKKCKWIPVVHRDWVELTRFFEVAGVSLAGRANNHHEECQRQIELCKNADFVVTIGPKVAEPFLNALQPYGKDLNFVSITPGIFSELHPDNRVSENQDTFNLLIVTDYPYLSSYFRVKGCDIAVKALLLLQDISYHLMVVMKSSYGVSELTQTLLSEGMQQNQFTVKTTNGDDPVQMAQFLNEADLLLLRSRVEGFGMSGIYAISAGLPVLISVYSGLGVALRKLPSGGKQVVDSDDPQVWAQKMKEIRAKGRESTSLETRQLREEYMQKYSWEDQCNKLVEKMMTGNVPAEILARGPLAVKAYNKAIEQGMTRVMRVPIMIIGQERSGKTSLKKSLKGQIFNSKEESTDGIELDPSYFSITTENWRTGETKEEPDSNSAISVHNRVAQVMVAHLRGDEVEQITAAQSVVNTISTVTVAEKGSKSKEAIHVTTLEKEGNEAQTQTEKTTTKIGSLLPGVRVKKIEVKSFQQEVPHTTAERVEKLLKESKTTKDDQVYSILWDFGGQSVYYATHPIFLTTKAIYLLAYDLRKDPTEIATPLLKEGVFDRKEDLYCTKTNEDYLRVWLSSVASLGMIDLSSKGSEKLPKRLPPVILVCTHADQCGKVAKDRARKIYGTLRSDTKPYGEHLYKKYFFVDNTRSGTTDECPEVQRLRNELLAVVTELPQLRQKIPLKWLRFEEALNDKKTKGQPFISLEEARRVARDKCGIDDDQQFFTLLNFLHDQRLFLHFDDTPELMDMVILDPQWLIDLFRKVITVKPYDPAADEHYLEELWAKLETDGILDDRLLQIKQFLVPSMLMSHPNQVSIKLLSEAFIPPLFIRFNQPRSQRYPGDEADYSLVKEKILTNVRIMDELARRLDQPIYRGEQEPPIVQHWKHLAAEFRVPEDVETRCQTNPQSSPSKHMFEFLEAGNPNF</sequence>
<accession>A0ABN8QR37</accession>
<evidence type="ECO:0000256" key="1">
    <source>
        <dbReference type="ARBA" id="ARBA00022737"/>
    </source>
</evidence>
<dbReference type="SUPFAM" id="SSF53756">
    <property type="entry name" value="UDP-Glycosyltransferase/glycogen phosphorylase"/>
    <property type="match status" value="1"/>
</dbReference>
<dbReference type="InterPro" id="IPR036388">
    <property type="entry name" value="WH-like_DNA-bd_sf"/>
</dbReference>
<name>A0ABN8QR37_9CNID</name>
<evidence type="ECO:0000313" key="4">
    <source>
        <dbReference type="Proteomes" id="UP001159405"/>
    </source>
</evidence>
<dbReference type="EMBL" id="CALNXK010000148">
    <property type="protein sequence ID" value="CAH3169151.1"/>
    <property type="molecule type" value="Genomic_DNA"/>
</dbReference>
<dbReference type="Pfam" id="PF08477">
    <property type="entry name" value="Roc"/>
    <property type="match status" value="1"/>
</dbReference>
<dbReference type="Proteomes" id="UP001159405">
    <property type="component" value="Unassembled WGS sequence"/>
</dbReference>
<keyword evidence="1" id="KW-0677">Repeat</keyword>
<organism evidence="3 4">
    <name type="scientific">Porites lobata</name>
    <dbReference type="NCBI Taxonomy" id="104759"/>
    <lineage>
        <taxon>Eukaryota</taxon>
        <taxon>Metazoa</taxon>
        <taxon>Cnidaria</taxon>
        <taxon>Anthozoa</taxon>
        <taxon>Hexacorallia</taxon>
        <taxon>Scleractinia</taxon>
        <taxon>Fungiina</taxon>
        <taxon>Poritidae</taxon>
        <taxon>Porites</taxon>
    </lineage>
</organism>
<dbReference type="Gene3D" id="1.10.10.10">
    <property type="entry name" value="Winged helix-like DNA-binding domain superfamily/Winged helix DNA-binding domain"/>
    <property type="match status" value="1"/>
</dbReference>
<dbReference type="PANTHER" id="PTHR47508:SF1">
    <property type="entry name" value="NON-SPECIFIC SERINE_THREONINE PROTEIN KINASE"/>
    <property type="match status" value="1"/>
</dbReference>
<dbReference type="SUPFAM" id="SSF52540">
    <property type="entry name" value="P-loop containing nucleoside triphosphate hydrolases"/>
    <property type="match status" value="1"/>
</dbReference>
<dbReference type="InterPro" id="IPR032171">
    <property type="entry name" value="COR-A"/>
</dbReference>
<dbReference type="Gene3D" id="3.40.50.300">
    <property type="entry name" value="P-loop containing nucleotide triphosphate hydrolases"/>
    <property type="match status" value="1"/>
</dbReference>
<dbReference type="Gene3D" id="3.40.50.2000">
    <property type="entry name" value="Glycogen Phosphorylase B"/>
    <property type="match status" value="1"/>
</dbReference>
<proteinExistence type="predicted"/>
<protein>
    <recommendedName>
        <fullName evidence="2">COR domain-containing protein</fullName>
    </recommendedName>
</protein>
<reference evidence="3 4" key="1">
    <citation type="submission" date="2022-05" db="EMBL/GenBank/DDBJ databases">
        <authorList>
            <consortium name="Genoscope - CEA"/>
            <person name="William W."/>
        </authorList>
    </citation>
    <scope>NUCLEOTIDE SEQUENCE [LARGE SCALE GENOMIC DNA]</scope>
</reference>
<evidence type="ECO:0000313" key="3">
    <source>
        <dbReference type="EMBL" id="CAH3169151.1"/>
    </source>
</evidence>
<evidence type="ECO:0000259" key="2">
    <source>
        <dbReference type="Pfam" id="PF16095"/>
    </source>
</evidence>
<comment type="caution">
    <text evidence="3">The sequence shown here is derived from an EMBL/GenBank/DDBJ whole genome shotgun (WGS) entry which is preliminary data.</text>
</comment>
<dbReference type="Pfam" id="PF20706">
    <property type="entry name" value="GT4-conflict"/>
    <property type="match status" value="1"/>
</dbReference>
<dbReference type="Pfam" id="PF16095">
    <property type="entry name" value="COR-A"/>
    <property type="match status" value="1"/>
</dbReference>
<gene>
    <name evidence="3" type="ORF">PLOB_00009616</name>
</gene>
<feature type="domain" description="COR" evidence="2">
    <location>
        <begin position="688"/>
        <end position="791"/>
    </location>
</feature>